<dbReference type="InterPro" id="IPR027417">
    <property type="entry name" value="P-loop_NTPase"/>
</dbReference>
<sequence length="238" mass="28083">MLNQEKSSKKMIFSVGDSRIGKSTVIKLLIEIYQLQGKKIKVYDHDNRDKLKVYENLVNIETIDFFNKKTDKILNDLADDSLDIILVDMPGQYIDKICKYIVQASLVETLLDYEWGLTFIQPISHRADCIGYLNKLIETTMNDANYVIVKNYHFAPEFREYDERMRMNVFMIGGTEIELAALHRNHYQAMEKVEKPYWDCCYELSIILFWRMYIFHWIKKFRASVMGNGLAIKYLGLN</sequence>
<dbReference type="Gene3D" id="3.40.50.300">
    <property type="entry name" value="P-loop containing nucleotide triphosphate hydrolases"/>
    <property type="match status" value="1"/>
</dbReference>
<dbReference type="AlphaFoldDB" id="A0A1Z4KWF5"/>
<organism evidence="1 2">
    <name type="scientific">Trichormus variabilis NIES-23</name>
    <dbReference type="NCBI Taxonomy" id="1973479"/>
    <lineage>
        <taxon>Bacteria</taxon>
        <taxon>Bacillati</taxon>
        <taxon>Cyanobacteriota</taxon>
        <taxon>Cyanophyceae</taxon>
        <taxon>Nostocales</taxon>
        <taxon>Nostocaceae</taxon>
        <taxon>Trichormus</taxon>
    </lineage>
</organism>
<geneLocation type="plasmid" evidence="1">
    <name>plasmid3</name>
</geneLocation>
<gene>
    <name evidence="1" type="ORF">NIES23_61370</name>
</gene>
<name>A0A1Z4KWF5_ANAVA</name>
<keyword evidence="1" id="KW-0614">Plasmid</keyword>
<proteinExistence type="predicted"/>
<protein>
    <recommendedName>
        <fullName evidence="3">CobQ/CobB/MinD/ParA nucleotide binding domain-containing protein</fullName>
    </recommendedName>
</protein>
<evidence type="ECO:0000313" key="2">
    <source>
        <dbReference type="Proteomes" id="UP000217507"/>
    </source>
</evidence>
<dbReference type="SUPFAM" id="SSF52540">
    <property type="entry name" value="P-loop containing nucleoside triphosphate hydrolases"/>
    <property type="match status" value="1"/>
</dbReference>
<evidence type="ECO:0000313" key="1">
    <source>
        <dbReference type="EMBL" id="BAY73309.1"/>
    </source>
</evidence>
<dbReference type="Proteomes" id="UP000217507">
    <property type="component" value="Plasmid Plasmid3 dna"/>
</dbReference>
<reference evidence="1 2" key="1">
    <citation type="submission" date="2017-06" db="EMBL/GenBank/DDBJ databases">
        <title>Genome sequencing of cyanobaciteial culture collection at National Institute for Environmental Studies (NIES).</title>
        <authorList>
            <person name="Hirose Y."/>
            <person name="Shimura Y."/>
            <person name="Fujisawa T."/>
            <person name="Nakamura Y."/>
            <person name="Kawachi M."/>
        </authorList>
    </citation>
    <scope>NUCLEOTIDE SEQUENCE [LARGE SCALE GENOMIC DNA]</scope>
    <source>
        <strain evidence="1 2">NIES-23</strain>
        <plasmid evidence="2">Plasmid Plasmid3 dna</plasmid>
    </source>
</reference>
<accession>A0A1Z4KWF5</accession>
<evidence type="ECO:0008006" key="3">
    <source>
        <dbReference type="Google" id="ProtNLM"/>
    </source>
</evidence>
<dbReference type="EMBL" id="AP018219">
    <property type="protein sequence ID" value="BAY73309.1"/>
    <property type="molecule type" value="Genomic_DNA"/>
</dbReference>